<organism evidence="2 3">
    <name type="scientific">Haemaphysalis longicornis</name>
    <name type="common">Bush tick</name>
    <dbReference type="NCBI Taxonomy" id="44386"/>
    <lineage>
        <taxon>Eukaryota</taxon>
        <taxon>Metazoa</taxon>
        <taxon>Ecdysozoa</taxon>
        <taxon>Arthropoda</taxon>
        <taxon>Chelicerata</taxon>
        <taxon>Arachnida</taxon>
        <taxon>Acari</taxon>
        <taxon>Parasitiformes</taxon>
        <taxon>Ixodida</taxon>
        <taxon>Ixodoidea</taxon>
        <taxon>Ixodidae</taxon>
        <taxon>Haemaphysalinae</taxon>
        <taxon>Haemaphysalis</taxon>
    </lineage>
</organism>
<protein>
    <recommendedName>
        <fullName evidence="1">PiggyBac transposable element-derived protein domain-containing protein</fullName>
    </recommendedName>
</protein>
<dbReference type="Pfam" id="PF13843">
    <property type="entry name" value="DDE_Tnp_1_7"/>
    <property type="match status" value="1"/>
</dbReference>
<evidence type="ECO:0000259" key="1">
    <source>
        <dbReference type="Pfam" id="PF13843"/>
    </source>
</evidence>
<name>A0A9J6FPR0_HAELO</name>
<dbReference type="EMBL" id="JABSTR010000002">
    <property type="protein sequence ID" value="KAH9364775.1"/>
    <property type="molecule type" value="Genomic_DNA"/>
</dbReference>
<dbReference type="PANTHER" id="PTHR46599:SF3">
    <property type="entry name" value="PIGGYBAC TRANSPOSABLE ELEMENT-DERIVED PROTEIN 4"/>
    <property type="match status" value="1"/>
</dbReference>
<sequence>MLNETALGEMFRQLRFISLLICMGPVQVPRLHLFWSTCEPFGGLTAPTVMPRKCFISFLGFPVRQTTDPRSDSKLHRTAPLLRHTNTVSMLHFQPGRYLSVDERMVKWKGRSGIRRSLRHKIAKWGRKLWVLADSNTGWLHSTGSHWHGLALDGVTSPCEDHFDQGYSWTIFTPLRLFLLHLLERKALACGTTRKDRKGLHVGKES</sequence>
<feature type="domain" description="PiggyBac transposable element-derived protein" evidence="1">
    <location>
        <begin position="15"/>
        <end position="139"/>
    </location>
</feature>
<keyword evidence="3" id="KW-1185">Reference proteome</keyword>
<dbReference type="PANTHER" id="PTHR46599">
    <property type="entry name" value="PIGGYBAC TRANSPOSABLE ELEMENT-DERIVED PROTEIN 4"/>
    <property type="match status" value="1"/>
</dbReference>
<comment type="caution">
    <text evidence="2">The sequence shown here is derived from an EMBL/GenBank/DDBJ whole genome shotgun (WGS) entry which is preliminary data.</text>
</comment>
<reference evidence="2 3" key="1">
    <citation type="journal article" date="2020" name="Cell">
        <title>Large-Scale Comparative Analyses of Tick Genomes Elucidate Their Genetic Diversity and Vector Capacities.</title>
        <authorList>
            <consortium name="Tick Genome and Microbiome Consortium (TIGMIC)"/>
            <person name="Jia N."/>
            <person name="Wang J."/>
            <person name="Shi W."/>
            <person name="Du L."/>
            <person name="Sun Y."/>
            <person name="Zhan W."/>
            <person name="Jiang J.F."/>
            <person name="Wang Q."/>
            <person name="Zhang B."/>
            <person name="Ji P."/>
            <person name="Bell-Sakyi L."/>
            <person name="Cui X.M."/>
            <person name="Yuan T.T."/>
            <person name="Jiang B.G."/>
            <person name="Yang W.F."/>
            <person name="Lam T.T."/>
            <person name="Chang Q.C."/>
            <person name="Ding S.J."/>
            <person name="Wang X.J."/>
            <person name="Zhu J.G."/>
            <person name="Ruan X.D."/>
            <person name="Zhao L."/>
            <person name="Wei J.T."/>
            <person name="Ye R.Z."/>
            <person name="Que T.C."/>
            <person name="Du C.H."/>
            <person name="Zhou Y.H."/>
            <person name="Cheng J.X."/>
            <person name="Dai P.F."/>
            <person name="Guo W.B."/>
            <person name="Han X.H."/>
            <person name="Huang E.J."/>
            <person name="Li L.F."/>
            <person name="Wei W."/>
            <person name="Gao Y.C."/>
            <person name="Liu J.Z."/>
            <person name="Shao H.Z."/>
            <person name="Wang X."/>
            <person name="Wang C.C."/>
            <person name="Yang T.C."/>
            <person name="Huo Q.B."/>
            <person name="Li W."/>
            <person name="Chen H.Y."/>
            <person name="Chen S.E."/>
            <person name="Zhou L.G."/>
            <person name="Ni X.B."/>
            <person name="Tian J.H."/>
            <person name="Sheng Y."/>
            <person name="Liu T."/>
            <person name="Pan Y.S."/>
            <person name="Xia L.Y."/>
            <person name="Li J."/>
            <person name="Zhao F."/>
            <person name="Cao W.C."/>
        </authorList>
    </citation>
    <scope>NUCLEOTIDE SEQUENCE [LARGE SCALE GENOMIC DNA]</scope>
    <source>
        <strain evidence="2">HaeL-2018</strain>
    </source>
</reference>
<accession>A0A9J6FPR0</accession>
<dbReference type="Proteomes" id="UP000821853">
    <property type="component" value="Chromosome 10"/>
</dbReference>
<gene>
    <name evidence="2" type="ORF">HPB48_009194</name>
</gene>
<evidence type="ECO:0000313" key="3">
    <source>
        <dbReference type="Proteomes" id="UP000821853"/>
    </source>
</evidence>
<dbReference type="InterPro" id="IPR029526">
    <property type="entry name" value="PGBD"/>
</dbReference>
<proteinExistence type="predicted"/>
<dbReference type="OrthoDB" id="6507178at2759"/>
<dbReference type="VEuPathDB" id="VectorBase:HLOH_040134"/>
<dbReference type="AlphaFoldDB" id="A0A9J6FPR0"/>
<evidence type="ECO:0000313" key="2">
    <source>
        <dbReference type="EMBL" id="KAH9364775.1"/>
    </source>
</evidence>